<reference evidence="3" key="3">
    <citation type="submission" date="2022-04" db="EMBL/GenBank/DDBJ databases">
        <authorList>
            <person name="Liu G."/>
        </authorList>
    </citation>
    <scope>NUCLEOTIDE SEQUENCE</scope>
    <source>
        <strain evidence="3">RG22</strain>
    </source>
</reference>
<dbReference type="InterPro" id="IPR029058">
    <property type="entry name" value="AB_hydrolase_fold"/>
</dbReference>
<keyword evidence="2" id="KW-0378">Hydrolase</keyword>
<keyword evidence="5" id="KW-1185">Reference proteome</keyword>
<dbReference type="AlphaFoldDB" id="A0A6V8MXG5"/>
<dbReference type="GO" id="GO:0016787">
    <property type="term" value="F:hydrolase activity"/>
    <property type="evidence" value="ECO:0007669"/>
    <property type="project" value="UniProtKB-KW"/>
</dbReference>
<dbReference type="Proteomes" id="UP000568888">
    <property type="component" value="Unassembled WGS sequence"/>
</dbReference>
<dbReference type="SUPFAM" id="SSF53474">
    <property type="entry name" value="alpha/beta-Hydrolases"/>
    <property type="match status" value="1"/>
</dbReference>
<dbReference type="Gene3D" id="3.40.50.1820">
    <property type="entry name" value="alpha/beta hydrolase"/>
    <property type="match status" value="1"/>
</dbReference>
<dbReference type="Proteomes" id="UP000831485">
    <property type="component" value="Chromosome"/>
</dbReference>
<evidence type="ECO:0000313" key="2">
    <source>
        <dbReference type="EMBL" id="GFO64908.1"/>
    </source>
</evidence>
<proteinExistence type="predicted"/>
<evidence type="ECO:0000313" key="5">
    <source>
        <dbReference type="Proteomes" id="UP000831485"/>
    </source>
</evidence>
<dbReference type="PANTHER" id="PTHR46438">
    <property type="entry name" value="ALPHA/BETA-HYDROLASES SUPERFAMILY PROTEIN"/>
    <property type="match status" value="1"/>
</dbReference>
<sequence>MNLADLPLHQCRLSEREILAYRCHGSGPAKVILVHGLAARSETWSDLVPLFPDDRYTFYLLDLLGSGASSKPKEADYSIRGHSVRLLAFLKQQELEQVTLVGHSLGGAVVLLAGVEAMLRKADGLLAAMVIVAGPGYIQRLPLMAEIFENRLAAALFVALYAPDIWIKAGLKMAYYDRKLVDREHIARYAPCYRDKEAKRALVATCRSLVPLDQEEIAARYRDLRLPVLLLWGRHDQIVPLSQGTRLQDAIVGAKLEVLEQCGHNPQEEKPAETFAILDSFISRSAPLTD</sequence>
<evidence type="ECO:0000313" key="4">
    <source>
        <dbReference type="Proteomes" id="UP000568888"/>
    </source>
</evidence>
<organism evidence="2 4">
    <name type="scientific">Geomonas paludis</name>
    <dbReference type="NCBI Taxonomy" id="2740185"/>
    <lineage>
        <taxon>Bacteria</taxon>
        <taxon>Pseudomonadati</taxon>
        <taxon>Thermodesulfobacteriota</taxon>
        <taxon>Desulfuromonadia</taxon>
        <taxon>Geobacterales</taxon>
        <taxon>Geobacteraceae</taxon>
        <taxon>Geomonas</taxon>
    </lineage>
</organism>
<accession>A0A6V8MXG5</accession>
<dbReference type="InterPro" id="IPR000073">
    <property type="entry name" value="AB_hydrolase_1"/>
</dbReference>
<dbReference type="PANTHER" id="PTHR46438:SF11">
    <property type="entry name" value="LIPASE-RELATED"/>
    <property type="match status" value="1"/>
</dbReference>
<reference evidence="4" key="1">
    <citation type="submission" date="2020-06" db="EMBL/GenBank/DDBJ databases">
        <title>Draft genomic sequecing of Geomonas sp. Red736.</title>
        <authorList>
            <person name="Itoh H."/>
            <person name="Xu Z.X."/>
            <person name="Ushijima N."/>
            <person name="Masuda Y."/>
            <person name="Shiratori Y."/>
            <person name="Senoo K."/>
        </authorList>
    </citation>
    <scope>NUCLEOTIDE SEQUENCE [LARGE SCALE GENOMIC DNA]</scope>
    <source>
        <strain evidence="4">Red736</strain>
    </source>
</reference>
<evidence type="ECO:0000259" key="1">
    <source>
        <dbReference type="Pfam" id="PF00561"/>
    </source>
</evidence>
<protein>
    <submittedName>
        <fullName evidence="2">Alpha/beta hydrolase</fullName>
    </submittedName>
</protein>
<reference evidence="2" key="2">
    <citation type="journal article" date="2021" name="Int. J. Syst. Evol. Microbiol.">
        <title>Geomonas silvestris sp. nov., Geomonas paludis sp. nov. and Geomonas limicola sp. nov., isolated from terrestrial environments, and emended description of the genus Geomonas.</title>
        <authorList>
            <person name="Itoh H."/>
            <person name="Xu Z."/>
            <person name="Masuda Y."/>
            <person name="Ushijima N."/>
            <person name="Hayakawa C."/>
            <person name="Shiratori Y."/>
            <person name="Senoo K."/>
        </authorList>
    </citation>
    <scope>NUCLEOTIDE SEQUENCE</scope>
    <source>
        <strain evidence="2">Red736</strain>
    </source>
</reference>
<evidence type="ECO:0000313" key="3">
    <source>
        <dbReference type="EMBL" id="UPU36998.1"/>
    </source>
</evidence>
<dbReference type="EMBL" id="BLXY01000005">
    <property type="protein sequence ID" value="GFO64908.1"/>
    <property type="molecule type" value="Genomic_DNA"/>
</dbReference>
<name>A0A6V8MXG5_9BACT</name>
<dbReference type="RefSeq" id="WP_183348443.1">
    <property type="nucleotide sequence ID" value="NZ_BLXY01000005.1"/>
</dbReference>
<dbReference type="EMBL" id="CP096574">
    <property type="protein sequence ID" value="UPU36998.1"/>
    <property type="molecule type" value="Genomic_DNA"/>
</dbReference>
<dbReference type="PRINTS" id="PR00111">
    <property type="entry name" value="ABHYDROLASE"/>
</dbReference>
<gene>
    <name evidence="2" type="ORF">GMPD_28270</name>
    <name evidence="3" type="ORF">M1B72_04640</name>
</gene>
<dbReference type="Pfam" id="PF00561">
    <property type="entry name" value="Abhydrolase_1"/>
    <property type="match status" value="1"/>
</dbReference>
<feature type="domain" description="AB hydrolase-1" evidence="1">
    <location>
        <begin position="31"/>
        <end position="271"/>
    </location>
</feature>